<dbReference type="RefSeq" id="XP_009517970.1">
    <property type="nucleotide sequence ID" value="XM_009519675.1"/>
</dbReference>
<keyword evidence="2" id="KW-1185">Reference proteome</keyword>
<dbReference type="KEGG" id="psoj:PHYSODRAFT_471825"/>
<dbReference type="Proteomes" id="UP000002640">
    <property type="component" value="Unassembled WGS sequence"/>
</dbReference>
<dbReference type="InParanoid" id="G4YR15"/>
<proteinExistence type="predicted"/>
<dbReference type="PANTHER" id="PTHR40866">
    <property type="entry name" value="BED-TYPE DOMAIN-CONTAINING PROTEIN"/>
    <property type="match status" value="1"/>
</dbReference>
<evidence type="ECO:0008006" key="3">
    <source>
        <dbReference type="Google" id="ProtNLM"/>
    </source>
</evidence>
<name>G4YR15_PHYSP</name>
<evidence type="ECO:0000313" key="1">
    <source>
        <dbReference type="EMBL" id="EGZ30695.1"/>
    </source>
</evidence>
<evidence type="ECO:0000313" key="2">
    <source>
        <dbReference type="Proteomes" id="UP000002640"/>
    </source>
</evidence>
<organism evidence="1 2">
    <name type="scientific">Phytophthora sojae (strain P6497)</name>
    <name type="common">Soybean stem and root rot agent</name>
    <name type="synonym">Phytophthora megasperma f. sp. glycines</name>
    <dbReference type="NCBI Taxonomy" id="1094619"/>
    <lineage>
        <taxon>Eukaryota</taxon>
        <taxon>Sar</taxon>
        <taxon>Stramenopiles</taxon>
        <taxon>Oomycota</taxon>
        <taxon>Peronosporomycetes</taxon>
        <taxon>Peronosporales</taxon>
        <taxon>Peronosporaceae</taxon>
        <taxon>Phytophthora</taxon>
    </lineage>
</organism>
<accession>G4YR15</accession>
<dbReference type="PANTHER" id="PTHR40866:SF1">
    <property type="entry name" value="BED-TYPE DOMAIN-CONTAINING PROTEIN"/>
    <property type="match status" value="1"/>
</dbReference>
<dbReference type="EMBL" id="JH159151">
    <property type="protein sequence ID" value="EGZ30695.1"/>
    <property type="molecule type" value="Genomic_DNA"/>
</dbReference>
<dbReference type="OMA" id="MPLSEGM"/>
<dbReference type="GeneID" id="20654153"/>
<dbReference type="AlphaFoldDB" id="G4YR15"/>
<reference evidence="1 2" key="1">
    <citation type="journal article" date="2006" name="Science">
        <title>Phytophthora genome sequences uncover evolutionary origins and mechanisms of pathogenesis.</title>
        <authorList>
            <person name="Tyler B.M."/>
            <person name="Tripathy S."/>
            <person name="Zhang X."/>
            <person name="Dehal P."/>
            <person name="Jiang R.H."/>
            <person name="Aerts A."/>
            <person name="Arredondo F.D."/>
            <person name="Baxter L."/>
            <person name="Bensasson D."/>
            <person name="Beynon J.L."/>
            <person name="Chapman J."/>
            <person name="Damasceno C.M."/>
            <person name="Dorrance A.E."/>
            <person name="Dou D."/>
            <person name="Dickerman A.W."/>
            <person name="Dubchak I.L."/>
            <person name="Garbelotto M."/>
            <person name="Gijzen M."/>
            <person name="Gordon S.G."/>
            <person name="Govers F."/>
            <person name="Grunwald N.J."/>
            <person name="Huang W."/>
            <person name="Ivors K.L."/>
            <person name="Jones R.W."/>
            <person name="Kamoun S."/>
            <person name="Krampis K."/>
            <person name="Lamour K.H."/>
            <person name="Lee M.K."/>
            <person name="McDonald W.H."/>
            <person name="Medina M."/>
            <person name="Meijer H.J."/>
            <person name="Nordberg E.K."/>
            <person name="Maclean D.J."/>
            <person name="Ospina-Giraldo M.D."/>
            <person name="Morris P.F."/>
            <person name="Phuntumart V."/>
            <person name="Putnam N.H."/>
            <person name="Rash S."/>
            <person name="Rose J.K."/>
            <person name="Sakihama Y."/>
            <person name="Salamov A.A."/>
            <person name="Savidor A."/>
            <person name="Scheuring C.F."/>
            <person name="Smith B.M."/>
            <person name="Sobral B.W."/>
            <person name="Terry A."/>
            <person name="Torto-Alalibo T.A."/>
            <person name="Win J."/>
            <person name="Xu Z."/>
            <person name="Zhang H."/>
            <person name="Grigoriev I.V."/>
            <person name="Rokhsar D.S."/>
            <person name="Boore J.L."/>
        </authorList>
    </citation>
    <scope>NUCLEOTIDE SEQUENCE [LARGE SCALE GENOMIC DNA]</scope>
    <source>
        <strain evidence="1 2">P6497</strain>
    </source>
</reference>
<gene>
    <name evidence="1" type="ORF">PHYSODRAFT_471825</name>
</gene>
<protein>
    <recommendedName>
        <fullName evidence="3">BED-type domain-containing protein</fullName>
    </recommendedName>
</protein>
<sequence length="175" mass="19564">MTSTTNRDLCRFFYAATTDHYYACNYCGTRRKQLPSSGYANLLSHLKDKPPNYVEDFVAHQLSQAGSLSAFGFVNPTAANMYCWMAWVVDRNMPLSEGMIGVDMRGVCGAMYDGWTCNFEHYVALFGVFCKNGKLEQPLLAIAPMGEGDLTAPAHCAFITRVFEKYNQSLESLAF</sequence>